<dbReference type="InterPro" id="IPR005545">
    <property type="entry name" value="YCII"/>
</dbReference>
<dbReference type="RefSeq" id="WP_044224123.1">
    <property type="nucleotide sequence ID" value="NZ_JBKAGJ010000016.1"/>
</dbReference>
<reference evidence="4 5" key="1">
    <citation type="journal article" date="2014" name="Int. J. Syst. Evol. Microbiol.">
        <title>Phaeodactylibacter xiamenensis gen. nov., sp. nov., a member of the family Saprospiraceae isolated from the marine alga Phaeodactylum tricornutum.</title>
        <authorList>
            <person name="Chen Z.Jr."/>
            <person name="Lei X."/>
            <person name="Lai Q."/>
            <person name="Li Y."/>
            <person name="Zhang B."/>
            <person name="Zhang J."/>
            <person name="Zhang H."/>
            <person name="Yang L."/>
            <person name="Zheng W."/>
            <person name="Tian Y."/>
            <person name="Yu Z."/>
            <person name="Xu H.Jr."/>
            <person name="Zheng T."/>
        </authorList>
    </citation>
    <scope>NUCLEOTIDE SEQUENCE [LARGE SCALE GENOMIC DNA]</scope>
    <source>
        <strain evidence="4 5">KD52</strain>
    </source>
</reference>
<proteinExistence type="inferred from homology"/>
<comment type="caution">
    <text evidence="4">The sequence shown here is derived from an EMBL/GenBank/DDBJ whole genome shotgun (WGS) entry which is preliminary data.</text>
</comment>
<feature type="domain" description="YCII-related" evidence="3">
    <location>
        <begin position="78"/>
        <end position="148"/>
    </location>
</feature>
<keyword evidence="2" id="KW-0732">Signal</keyword>
<evidence type="ECO:0000313" key="4">
    <source>
        <dbReference type="EMBL" id="KGE86657.1"/>
    </source>
</evidence>
<comment type="similarity">
    <text evidence="1">Belongs to the YciI family.</text>
</comment>
<sequence>MKKQLPSLFLLLVLALSCGQGPVETASETPASPEEANRPVGAAYDSLLAQELGADDYGMKVYVMAFLYRGEATGLDSLQRAELQRAHLDNITRMAEAGDLVLAGPFMDGQDLRGIYVFDVRTVAEAEALTNTDPAIKAGTLRMELRPWYGSAALMKVNELHEQVAKIDI</sequence>
<dbReference type="EMBL" id="JPOS01000075">
    <property type="protein sequence ID" value="KGE86657.1"/>
    <property type="molecule type" value="Genomic_DNA"/>
</dbReference>
<organism evidence="4 5">
    <name type="scientific">Phaeodactylibacter xiamenensis</name>
    <dbReference type="NCBI Taxonomy" id="1524460"/>
    <lineage>
        <taxon>Bacteria</taxon>
        <taxon>Pseudomonadati</taxon>
        <taxon>Bacteroidota</taxon>
        <taxon>Saprospiria</taxon>
        <taxon>Saprospirales</taxon>
        <taxon>Haliscomenobacteraceae</taxon>
        <taxon>Phaeodactylibacter</taxon>
    </lineage>
</organism>
<keyword evidence="5" id="KW-1185">Reference proteome</keyword>
<protein>
    <recommendedName>
        <fullName evidence="3">YCII-related domain-containing protein</fullName>
    </recommendedName>
</protein>
<evidence type="ECO:0000259" key="3">
    <source>
        <dbReference type="Pfam" id="PF03795"/>
    </source>
</evidence>
<dbReference type="InterPro" id="IPR011008">
    <property type="entry name" value="Dimeric_a/b-barrel"/>
</dbReference>
<dbReference type="AlphaFoldDB" id="A0A098S601"/>
<dbReference type="PROSITE" id="PS51257">
    <property type="entry name" value="PROKAR_LIPOPROTEIN"/>
    <property type="match status" value="1"/>
</dbReference>
<evidence type="ECO:0000256" key="1">
    <source>
        <dbReference type="ARBA" id="ARBA00007689"/>
    </source>
</evidence>
<dbReference type="STRING" id="1524460.IX84_19380"/>
<dbReference type="Gene3D" id="3.30.70.1060">
    <property type="entry name" value="Dimeric alpha+beta barrel"/>
    <property type="match status" value="1"/>
</dbReference>
<dbReference type="SUPFAM" id="SSF54909">
    <property type="entry name" value="Dimeric alpha+beta barrel"/>
    <property type="match status" value="1"/>
</dbReference>
<gene>
    <name evidence="4" type="ORF">IX84_19380</name>
</gene>
<accession>A0A098S601</accession>
<evidence type="ECO:0000313" key="5">
    <source>
        <dbReference type="Proteomes" id="UP000029736"/>
    </source>
</evidence>
<evidence type="ECO:0000256" key="2">
    <source>
        <dbReference type="SAM" id="SignalP"/>
    </source>
</evidence>
<feature type="signal peptide" evidence="2">
    <location>
        <begin position="1"/>
        <end position="25"/>
    </location>
</feature>
<feature type="chain" id="PRO_5001939916" description="YCII-related domain-containing protein" evidence="2">
    <location>
        <begin position="26"/>
        <end position="169"/>
    </location>
</feature>
<dbReference type="OrthoDB" id="8481699at2"/>
<dbReference type="Pfam" id="PF03795">
    <property type="entry name" value="YCII"/>
    <property type="match status" value="1"/>
</dbReference>
<name>A0A098S601_9BACT</name>
<dbReference type="Proteomes" id="UP000029736">
    <property type="component" value="Unassembled WGS sequence"/>
</dbReference>